<dbReference type="Gene3D" id="3.90.76.10">
    <property type="entry name" value="Dipeptide-binding Protein, Domain 1"/>
    <property type="match status" value="1"/>
</dbReference>
<reference evidence="9" key="1">
    <citation type="submission" date="2016-10" db="EMBL/GenBank/DDBJ databases">
        <authorList>
            <person name="Varghese N."/>
            <person name="Submissions S."/>
        </authorList>
    </citation>
    <scope>NUCLEOTIDE SEQUENCE [LARGE SCALE GENOMIC DNA]</scope>
    <source>
        <strain evidence="9">DSM 45789</strain>
    </source>
</reference>
<dbReference type="FunFam" id="3.10.105.10:FF:000001">
    <property type="entry name" value="Oligopeptide ABC transporter, oligopeptide-binding protein"/>
    <property type="match status" value="1"/>
</dbReference>
<keyword evidence="9" id="KW-1185">Reference proteome</keyword>
<evidence type="ECO:0000256" key="5">
    <source>
        <dbReference type="ARBA" id="ARBA00022856"/>
    </source>
</evidence>
<name>A0A1I6PTK9_9BACL</name>
<dbReference type="OrthoDB" id="9801912at2"/>
<dbReference type="SUPFAM" id="SSF53850">
    <property type="entry name" value="Periplasmic binding protein-like II"/>
    <property type="match status" value="1"/>
</dbReference>
<evidence type="ECO:0000256" key="2">
    <source>
        <dbReference type="ARBA" id="ARBA00005695"/>
    </source>
</evidence>
<organism evidence="8 9">
    <name type="scientific">Marininema halotolerans</name>
    <dbReference type="NCBI Taxonomy" id="1155944"/>
    <lineage>
        <taxon>Bacteria</taxon>
        <taxon>Bacillati</taxon>
        <taxon>Bacillota</taxon>
        <taxon>Bacilli</taxon>
        <taxon>Bacillales</taxon>
        <taxon>Thermoactinomycetaceae</taxon>
        <taxon>Marininema</taxon>
    </lineage>
</organism>
<evidence type="ECO:0000256" key="4">
    <source>
        <dbReference type="ARBA" id="ARBA00022729"/>
    </source>
</evidence>
<dbReference type="Pfam" id="PF00496">
    <property type="entry name" value="SBP_bac_5"/>
    <property type="match status" value="1"/>
</dbReference>
<evidence type="ECO:0000256" key="6">
    <source>
        <dbReference type="SAM" id="SignalP"/>
    </source>
</evidence>
<dbReference type="EMBL" id="FPAA01000002">
    <property type="protein sequence ID" value="SFS43385.1"/>
    <property type="molecule type" value="Genomic_DNA"/>
</dbReference>
<feature type="domain" description="Solute-binding protein family 5" evidence="7">
    <location>
        <begin position="77"/>
        <end position="455"/>
    </location>
</feature>
<dbReference type="InterPro" id="IPR030678">
    <property type="entry name" value="Peptide/Ni-bd"/>
</dbReference>
<dbReference type="RefSeq" id="WP_091833809.1">
    <property type="nucleotide sequence ID" value="NZ_FPAA01000002.1"/>
</dbReference>
<dbReference type="PROSITE" id="PS51257">
    <property type="entry name" value="PROKAR_LIPOPROTEIN"/>
    <property type="match status" value="1"/>
</dbReference>
<dbReference type="Gene3D" id="3.10.105.10">
    <property type="entry name" value="Dipeptide-binding Protein, Domain 3"/>
    <property type="match status" value="1"/>
</dbReference>
<dbReference type="GO" id="GO:0015833">
    <property type="term" value="P:peptide transport"/>
    <property type="evidence" value="ECO:0007669"/>
    <property type="project" value="UniProtKB-KW"/>
</dbReference>
<keyword evidence="5" id="KW-0653">Protein transport</keyword>
<dbReference type="AlphaFoldDB" id="A0A1I6PTK9"/>
<dbReference type="PANTHER" id="PTHR30290:SF10">
    <property type="entry name" value="PERIPLASMIC OLIGOPEPTIDE-BINDING PROTEIN-RELATED"/>
    <property type="match status" value="1"/>
</dbReference>
<dbReference type="CDD" id="cd08504">
    <property type="entry name" value="PBP2_OppA"/>
    <property type="match status" value="1"/>
</dbReference>
<evidence type="ECO:0000259" key="7">
    <source>
        <dbReference type="Pfam" id="PF00496"/>
    </source>
</evidence>
<dbReference type="GO" id="GO:1904680">
    <property type="term" value="F:peptide transmembrane transporter activity"/>
    <property type="evidence" value="ECO:0007669"/>
    <property type="project" value="TreeGrafter"/>
</dbReference>
<feature type="signal peptide" evidence="6">
    <location>
        <begin position="1"/>
        <end position="20"/>
    </location>
</feature>
<feature type="chain" id="PRO_5039562476" evidence="6">
    <location>
        <begin position="21"/>
        <end position="537"/>
    </location>
</feature>
<proteinExistence type="inferred from homology"/>
<dbReference type="InterPro" id="IPR000914">
    <property type="entry name" value="SBP_5_dom"/>
</dbReference>
<gene>
    <name evidence="8" type="ORF">SAMN05444972_102115</name>
</gene>
<dbReference type="Proteomes" id="UP000198660">
    <property type="component" value="Unassembled WGS sequence"/>
</dbReference>
<dbReference type="FunFam" id="3.90.76.10:FF:000001">
    <property type="entry name" value="Oligopeptide ABC transporter substrate-binding protein"/>
    <property type="match status" value="1"/>
</dbReference>
<evidence type="ECO:0000313" key="8">
    <source>
        <dbReference type="EMBL" id="SFS43385.1"/>
    </source>
</evidence>
<keyword evidence="4 6" id="KW-0732">Signal</keyword>
<keyword evidence="5" id="KW-0571">Peptide transport</keyword>
<sequence length="537" mass="61450">MRRKLYLSLTSLVVASLALSACGGVQDDTAGKKKQIFNMVDVSEPPQLNSAKTSDASSLYLLNNVMEGLYRMDKNNEPIPAIANDVKISGDKKTYTFTLRDAKWSDGKPVTAKDFEFAWKTALDPKTKAEYSNILYPIKGAEAFNMSKGKESDVGVKAIDDKTLKVELKNPVPYFLNLTTFGTFKPIRQDIYEKYGSKYATEPDKMVYNGPFVMSEWKHEKSYDLKKNDSYWDKKNVKLAGVHTDIVKDQNTAQNLYQTGKTDFTSLSQEFVDKWKGKPEVMPFKEATTFYLQFNTKNKFFKNAKIRKAISMAVDRKTMTDKIEKNGSKPAGALVPPNIKATEDQMFREMTKEYVSYDKKEAKKLLKEGMKEEGIKKIPSIELLGYDSSNGKKDQEYLKEQLNDVLGIDVDLRPMPFSQKLDLENKGKFQITFAGWGADYNDPMTFLDMWITGNSFNRGKWSNKEFDKLIKKSQANPDFKQRIEDLKKAEAVMMDEAPIAPLYYRSRLYLKKPYVKGLVTHPFGADFTFKWMSIEEK</sequence>
<dbReference type="GO" id="GO:0030288">
    <property type="term" value="C:outer membrane-bounded periplasmic space"/>
    <property type="evidence" value="ECO:0007669"/>
    <property type="project" value="UniProtKB-ARBA"/>
</dbReference>
<keyword evidence="3" id="KW-0813">Transport</keyword>
<evidence type="ECO:0000256" key="1">
    <source>
        <dbReference type="ARBA" id="ARBA00004196"/>
    </source>
</evidence>
<comment type="similarity">
    <text evidence="2">Belongs to the bacterial solute-binding protein 5 family.</text>
</comment>
<dbReference type="Gene3D" id="3.40.190.10">
    <property type="entry name" value="Periplasmic binding protein-like II"/>
    <property type="match status" value="1"/>
</dbReference>
<dbReference type="PANTHER" id="PTHR30290">
    <property type="entry name" value="PERIPLASMIC BINDING COMPONENT OF ABC TRANSPORTER"/>
    <property type="match status" value="1"/>
</dbReference>
<dbReference type="InterPro" id="IPR039424">
    <property type="entry name" value="SBP_5"/>
</dbReference>
<dbReference type="PIRSF" id="PIRSF002741">
    <property type="entry name" value="MppA"/>
    <property type="match status" value="1"/>
</dbReference>
<accession>A0A1I6PTK9</accession>
<dbReference type="GO" id="GO:0043190">
    <property type="term" value="C:ATP-binding cassette (ABC) transporter complex"/>
    <property type="evidence" value="ECO:0007669"/>
    <property type="project" value="InterPro"/>
</dbReference>
<evidence type="ECO:0000256" key="3">
    <source>
        <dbReference type="ARBA" id="ARBA00022448"/>
    </source>
</evidence>
<protein>
    <submittedName>
        <fullName evidence="8">Oligopeptide transport system substrate-binding protein</fullName>
    </submittedName>
</protein>
<comment type="subcellular location">
    <subcellularLocation>
        <location evidence="1">Cell envelope</location>
    </subcellularLocation>
</comment>
<evidence type="ECO:0000313" key="9">
    <source>
        <dbReference type="Proteomes" id="UP000198660"/>
    </source>
</evidence>